<feature type="transmembrane region" description="Helical" evidence="1">
    <location>
        <begin position="24"/>
        <end position="46"/>
    </location>
</feature>
<evidence type="ECO:0000313" key="2">
    <source>
        <dbReference type="EMBL" id="QDS32552.1"/>
    </source>
</evidence>
<keyword evidence="1" id="KW-0812">Transmembrane</keyword>
<dbReference type="EMBL" id="CP042161">
    <property type="protein sequence ID" value="QDS32552.1"/>
    <property type="molecule type" value="Genomic_DNA"/>
</dbReference>
<evidence type="ECO:0000313" key="3">
    <source>
        <dbReference type="Proteomes" id="UP000317713"/>
    </source>
</evidence>
<dbReference type="Proteomes" id="UP000317713">
    <property type="component" value="Chromosome"/>
</dbReference>
<evidence type="ECO:0000256" key="1">
    <source>
        <dbReference type="SAM" id="Phobius"/>
    </source>
</evidence>
<dbReference type="AlphaFoldDB" id="A0A517I0Y4"/>
<feature type="transmembrane region" description="Helical" evidence="1">
    <location>
        <begin position="52"/>
        <end position="74"/>
    </location>
</feature>
<reference evidence="2 3" key="1">
    <citation type="submission" date="2019-07" db="EMBL/GenBank/DDBJ databases">
        <title>Characterization of Brevibacillus brevis HK544, as a potential biocontrol agent.</title>
        <authorList>
            <person name="Kim H."/>
        </authorList>
    </citation>
    <scope>NUCLEOTIDE SEQUENCE [LARGE SCALE GENOMIC DNA]</scope>
    <source>
        <strain evidence="2 3">HK544</strain>
    </source>
</reference>
<organism evidence="2 3">
    <name type="scientific">Brevibacillus brevis</name>
    <name type="common">Bacillus brevis</name>
    <dbReference type="NCBI Taxonomy" id="1393"/>
    <lineage>
        <taxon>Bacteria</taxon>
        <taxon>Bacillati</taxon>
        <taxon>Bacillota</taxon>
        <taxon>Bacilli</taxon>
        <taxon>Bacillales</taxon>
        <taxon>Paenibacillaceae</taxon>
        <taxon>Brevibacillus</taxon>
    </lineage>
</organism>
<protein>
    <submittedName>
        <fullName evidence="2">Uncharacterized protein</fullName>
    </submittedName>
</protein>
<accession>A0A517I0Y4</accession>
<sequence>MRLDDFIHYYIKDLGEFNLVFKEVVGYFIAYLLFCLVTMVAFLNFLADEMSFLSFVFLIGSGLGCIVFFVILNIKIKTILKTKYGVQSPKRFWNAKSLEHYRLEKIKGYLQEKNIDETEEFKMLSELLIKESELYKFSNLIGIGILVVLLIPLWNEFVAWSYEKLANNFSELFTTAGILVLFVIIIWMYAWALRIVVQSTFDRKSTKIIELSILLDKLIIDKISKGGEKSLENTENIESSASNQ</sequence>
<dbReference type="RefSeq" id="WP_144612483.1">
    <property type="nucleotide sequence ID" value="NZ_CP042161.1"/>
</dbReference>
<feature type="transmembrane region" description="Helical" evidence="1">
    <location>
        <begin position="134"/>
        <end position="154"/>
    </location>
</feature>
<gene>
    <name evidence="2" type="ORF">FPS98_00325</name>
</gene>
<proteinExistence type="predicted"/>
<keyword evidence="1" id="KW-0472">Membrane</keyword>
<name>A0A517I0Y4_BREBE</name>
<feature type="transmembrane region" description="Helical" evidence="1">
    <location>
        <begin position="174"/>
        <end position="197"/>
    </location>
</feature>
<keyword evidence="1" id="KW-1133">Transmembrane helix</keyword>